<evidence type="ECO:0000256" key="2">
    <source>
        <dbReference type="ARBA" id="ARBA00023002"/>
    </source>
</evidence>
<gene>
    <name evidence="5" type="ORF">G4D61_17400</name>
</gene>
<dbReference type="PANTHER" id="PTHR22604">
    <property type="entry name" value="OXIDOREDUCTASES"/>
    <property type="match status" value="1"/>
</dbReference>
<dbReference type="PANTHER" id="PTHR22604:SF105">
    <property type="entry name" value="TRANS-1,2-DIHYDROBENZENE-1,2-DIOL DEHYDROGENASE"/>
    <property type="match status" value="1"/>
</dbReference>
<dbReference type="SUPFAM" id="SSF51735">
    <property type="entry name" value="NAD(P)-binding Rossmann-fold domains"/>
    <property type="match status" value="1"/>
</dbReference>
<dbReference type="EMBL" id="JAAIWK010000045">
    <property type="protein sequence ID" value="NEY21692.1"/>
    <property type="molecule type" value="Genomic_DNA"/>
</dbReference>
<dbReference type="InterPro" id="IPR050984">
    <property type="entry name" value="Gfo/Idh/MocA_domain"/>
</dbReference>
<proteinExistence type="inferred from homology"/>
<evidence type="ECO:0000259" key="4">
    <source>
        <dbReference type="Pfam" id="PF22725"/>
    </source>
</evidence>
<evidence type="ECO:0000313" key="5">
    <source>
        <dbReference type="EMBL" id="NEY21692.1"/>
    </source>
</evidence>
<evidence type="ECO:0000313" key="6">
    <source>
        <dbReference type="Proteomes" id="UP000476934"/>
    </source>
</evidence>
<dbReference type="AlphaFoldDB" id="A0A6M0PA85"/>
<evidence type="ECO:0000259" key="3">
    <source>
        <dbReference type="Pfam" id="PF01408"/>
    </source>
</evidence>
<dbReference type="Pfam" id="PF01408">
    <property type="entry name" value="GFO_IDH_MocA"/>
    <property type="match status" value="1"/>
</dbReference>
<dbReference type="InterPro" id="IPR055170">
    <property type="entry name" value="GFO_IDH_MocA-like_dom"/>
</dbReference>
<keyword evidence="2" id="KW-0560">Oxidoreductase</keyword>
<sequence>MLHLNWAIMGLGEIANEFAQSLNQVHEIYAAASRNPERAYNFAKKHHIKNIYASYEELLSDENVDIVYIATVNSQHYQNIMQCLQHNKHVLCEKAIWHNKHDMKKAYAFAKKKNVFLGEAMTIYYMPLYKKIKEMITQGKLGKLKMIRADFGSLKDPDPANRFFSKELGGGALLDIGTYALSFVQYFLSRPATELNYVISKFQTGGDETWSIHVKNDEDEIGNVHLTFRAKLPKQGIIAGEKGYITVDNYPRANTAILVYPNGEKETIVAGKTEQAMVYEIQGVEKAIASQNYALGSIETPLTSSR</sequence>
<reference evidence="5 6" key="1">
    <citation type="submission" date="2020-03" db="EMBL/GenBank/DDBJ databases">
        <title>Bacillus aquiflavi sp. nov., isolated from yellow water of strong flavor Chinese baijiu in Yibin region of China.</title>
        <authorList>
            <person name="Xie J."/>
        </authorList>
    </citation>
    <scope>NUCLEOTIDE SEQUENCE [LARGE SCALE GENOMIC DNA]</scope>
    <source>
        <strain evidence="5 6">Gsoil 114</strain>
    </source>
</reference>
<accession>A0A6M0PA85</accession>
<dbReference type="InterPro" id="IPR000683">
    <property type="entry name" value="Gfo/Idh/MocA-like_OxRdtase_N"/>
</dbReference>
<dbReference type="InterPro" id="IPR036291">
    <property type="entry name" value="NAD(P)-bd_dom_sf"/>
</dbReference>
<dbReference type="Proteomes" id="UP000476934">
    <property type="component" value="Unassembled WGS sequence"/>
</dbReference>
<comment type="similarity">
    <text evidence="1">Belongs to the Gfo/Idh/MocA family.</text>
</comment>
<dbReference type="RefSeq" id="WP_025731432.1">
    <property type="nucleotide sequence ID" value="NZ_JAAIWK010000045.1"/>
</dbReference>
<evidence type="ECO:0000256" key="1">
    <source>
        <dbReference type="ARBA" id="ARBA00010928"/>
    </source>
</evidence>
<keyword evidence="6" id="KW-1185">Reference proteome</keyword>
<organism evidence="5 6">
    <name type="scientific">Heyndrickxia ginsengihumi</name>
    <dbReference type="NCBI Taxonomy" id="363870"/>
    <lineage>
        <taxon>Bacteria</taxon>
        <taxon>Bacillati</taxon>
        <taxon>Bacillota</taxon>
        <taxon>Bacilli</taxon>
        <taxon>Bacillales</taxon>
        <taxon>Bacillaceae</taxon>
        <taxon>Heyndrickxia</taxon>
    </lineage>
</organism>
<dbReference type="Pfam" id="PF22725">
    <property type="entry name" value="GFO_IDH_MocA_C3"/>
    <property type="match status" value="1"/>
</dbReference>
<dbReference type="Gene3D" id="3.40.50.720">
    <property type="entry name" value="NAD(P)-binding Rossmann-like Domain"/>
    <property type="match status" value="1"/>
</dbReference>
<dbReference type="Gene3D" id="3.30.360.10">
    <property type="entry name" value="Dihydrodipicolinate Reductase, domain 2"/>
    <property type="match status" value="1"/>
</dbReference>
<comment type="caution">
    <text evidence="5">The sequence shown here is derived from an EMBL/GenBank/DDBJ whole genome shotgun (WGS) entry which is preliminary data.</text>
</comment>
<protein>
    <submittedName>
        <fullName evidence="5">Gfo/Idh/MocA family oxidoreductase</fullName>
    </submittedName>
</protein>
<feature type="domain" description="Gfo/Idh/MocA-like oxidoreductase N-terminal" evidence="3">
    <location>
        <begin position="4"/>
        <end position="117"/>
    </location>
</feature>
<dbReference type="GO" id="GO:0000166">
    <property type="term" value="F:nucleotide binding"/>
    <property type="evidence" value="ECO:0007669"/>
    <property type="project" value="InterPro"/>
</dbReference>
<feature type="domain" description="GFO/IDH/MocA-like oxidoreductase" evidence="4">
    <location>
        <begin position="129"/>
        <end position="245"/>
    </location>
</feature>
<name>A0A6M0PA85_9BACI</name>
<dbReference type="SUPFAM" id="SSF55347">
    <property type="entry name" value="Glyceraldehyde-3-phosphate dehydrogenase-like, C-terminal domain"/>
    <property type="match status" value="1"/>
</dbReference>
<dbReference type="GO" id="GO:0016491">
    <property type="term" value="F:oxidoreductase activity"/>
    <property type="evidence" value="ECO:0007669"/>
    <property type="project" value="UniProtKB-KW"/>
</dbReference>